<gene>
    <name evidence="10" type="ORF">LOD99_16092</name>
</gene>
<comment type="similarity">
    <text evidence="5">Belongs to the CFAP53 family.</text>
</comment>
<evidence type="ECO:0000256" key="2">
    <source>
        <dbReference type="ARBA" id="ARBA00023054"/>
    </source>
</evidence>
<dbReference type="PANTHER" id="PTHR31183">
    <property type="entry name" value="TRICHOPLEIN KERATIN FILAMENT-BINDING PROTEIN FAMILY MEMBER"/>
    <property type="match status" value="1"/>
</dbReference>
<evidence type="ECO:0000313" key="10">
    <source>
        <dbReference type="EMBL" id="KAI6656789.1"/>
    </source>
</evidence>
<evidence type="ECO:0000313" key="11">
    <source>
        <dbReference type="Proteomes" id="UP001165289"/>
    </source>
</evidence>
<dbReference type="Proteomes" id="UP001165289">
    <property type="component" value="Unassembled WGS sequence"/>
</dbReference>
<feature type="coiled-coil region" evidence="7">
    <location>
        <begin position="232"/>
        <end position="286"/>
    </location>
</feature>
<evidence type="ECO:0000259" key="9">
    <source>
        <dbReference type="Pfam" id="PF13868"/>
    </source>
</evidence>
<dbReference type="Pfam" id="PF13868">
    <property type="entry name" value="TPH"/>
    <property type="match status" value="1"/>
</dbReference>
<evidence type="ECO:0000256" key="3">
    <source>
        <dbReference type="ARBA" id="ARBA00023069"/>
    </source>
</evidence>
<organism evidence="10 11">
    <name type="scientific">Oopsacas minuta</name>
    <dbReference type="NCBI Taxonomy" id="111878"/>
    <lineage>
        <taxon>Eukaryota</taxon>
        <taxon>Metazoa</taxon>
        <taxon>Porifera</taxon>
        <taxon>Hexactinellida</taxon>
        <taxon>Hexasterophora</taxon>
        <taxon>Lyssacinosida</taxon>
        <taxon>Leucopsacidae</taxon>
        <taxon>Oopsacas</taxon>
    </lineage>
</organism>
<name>A0AAV7K6L7_9METZ</name>
<accession>A0AAV7K6L7</accession>
<keyword evidence="4" id="KW-0966">Cell projection</keyword>
<evidence type="ECO:0000256" key="8">
    <source>
        <dbReference type="SAM" id="MobiDB-lite"/>
    </source>
</evidence>
<proteinExistence type="inferred from homology"/>
<dbReference type="InterPro" id="IPR043596">
    <property type="entry name" value="CFAP53/TCHP"/>
</dbReference>
<feature type="compositionally biased region" description="Basic and acidic residues" evidence="8">
    <location>
        <begin position="1"/>
        <end position="13"/>
    </location>
</feature>
<dbReference type="AlphaFoldDB" id="A0AAV7K6L7"/>
<keyword evidence="2 7" id="KW-0175">Coiled coil</keyword>
<protein>
    <recommendedName>
        <fullName evidence="6">Cilia- and flagella-associated protein 53</fullName>
    </recommendedName>
</protein>
<evidence type="ECO:0000256" key="1">
    <source>
        <dbReference type="ARBA" id="ARBA00004138"/>
    </source>
</evidence>
<dbReference type="PANTHER" id="PTHR31183:SF1">
    <property type="entry name" value="CILIA- AND FLAGELLA-ASSOCIATED PROTEIN 53"/>
    <property type="match status" value="1"/>
</dbReference>
<feature type="coiled-coil region" evidence="7">
    <location>
        <begin position="392"/>
        <end position="451"/>
    </location>
</feature>
<evidence type="ECO:0000256" key="4">
    <source>
        <dbReference type="ARBA" id="ARBA00023273"/>
    </source>
</evidence>
<feature type="region of interest" description="Disordered" evidence="8">
    <location>
        <begin position="1"/>
        <end position="28"/>
    </location>
</feature>
<dbReference type="InterPro" id="IPR043597">
    <property type="entry name" value="TPH_dom"/>
</dbReference>
<keyword evidence="11" id="KW-1185">Reference proteome</keyword>
<evidence type="ECO:0000256" key="5">
    <source>
        <dbReference type="ARBA" id="ARBA00033747"/>
    </source>
</evidence>
<comment type="caution">
    <text evidence="10">The sequence shown here is derived from an EMBL/GenBank/DDBJ whole genome shotgun (WGS) entry which is preliminary data.</text>
</comment>
<sequence>MSMQLDRNRKVREVNGPTPHSVGIFARPPYRLPPEHLILERRRQEGLRDQALAQVTSQQEYDIKTTWEQQTDKRIQTNRVKRVVGELQRQQEHTLEERKEELRGLLWKEEEQWFREMEQQQETVEDRQQAMIEKLKMYKTKREEERKELVASKLDQQFRNNCEEVRSIMTKRHVDRVFRDREAQLKLKEQQREIEREEGRMYAELWQNDIASKAEREENETRMLIERNMETLSILDLQTAALERQKEEAQKLREEEAEFLREQSHLRAVEETRNKEEKRNRQREIRNTLDYSLKLKLKRQAKEIQEELALDMKILEDLLTSTKNEAQESLARKRERMQEMQYYRQHLREQKKVEEMRDRELDSLINDEVEKQWNKRVENWRMEKQARDKLMKDVLEDRRKQLEEKLERNRLEQEDTLMEQKRIMCNLQEHRSLEEQQKEAIRNTNKKYRQDLLYQMDYQDRMKEDEKQLELMEFMRGKEVEESYKDRVQNVLASGIDGRAHPRRSKLSYN</sequence>
<evidence type="ECO:0000256" key="7">
    <source>
        <dbReference type="SAM" id="Coils"/>
    </source>
</evidence>
<feature type="domain" description="Trichohyalin-plectin-homology" evidence="9">
    <location>
        <begin position="159"/>
        <end position="491"/>
    </location>
</feature>
<comment type="subcellular location">
    <subcellularLocation>
        <location evidence="1">Cell projection</location>
        <location evidence="1">Cilium</location>
    </subcellularLocation>
</comment>
<reference evidence="10 11" key="1">
    <citation type="journal article" date="2023" name="BMC Biol.">
        <title>The compact genome of the sponge Oopsacas minuta (Hexactinellida) is lacking key metazoan core genes.</title>
        <authorList>
            <person name="Santini S."/>
            <person name="Schenkelaars Q."/>
            <person name="Jourda C."/>
            <person name="Duchesne M."/>
            <person name="Belahbib H."/>
            <person name="Rocher C."/>
            <person name="Selva M."/>
            <person name="Riesgo A."/>
            <person name="Vervoort M."/>
            <person name="Leys S.P."/>
            <person name="Kodjabachian L."/>
            <person name="Le Bivic A."/>
            <person name="Borchiellini C."/>
            <person name="Claverie J.M."/>
            <person name="Renard E."/>
        </authorList>
    </citation>
    <scope>NUCLEOTIDE SEQUENCE [LARGE SCALE GENOMIC DNA]</scope>
    <source>
        <strain evidence="10">SPO-2</strain>
    </source>
</reference>
<evidence type="ECO:0000256" key="6">
    <source>
        <dbReference type="ARBA" id="ARBA00033773"/>
    </source>
</evidence>
<dbReference type="GO" id="GO:0005929">
    <property type="term" value="C:cilium"/>
    <property type="evidence" value="ECO:0007669"/>
    <property type="project" value="UniProtKB-SubCell"/>
</dbReference>
<keyword evidence="3" id="KW-0969">Cilium</keyword>
<dbReference type="EMBL" id="JAKMXF010000133">
    <property type="protein sequence ID" value="KAI6656789.1"/>
    <property type="molecule type" value="Genomic_DNA"/>
</dbReference>